<evidence type="ECO:0000313" key="1">
    <source>
        <dbReference type="EMBL" id="RLP72677.1"/>
    </source>
</evidence>
<dbReference type="Pfam" id="PF10974">
    <property type="entry name" value="DUF2804"/>
    <property type="match status" value="1"/>
</dbReference>
<dbReference type="AlphaFoldDB" id="A0A3L6ZXM9"/>
<evidence type="ECO:0000313" key="2">
    <source>
        <dbReference type="Proteomes" id="UP000272503"/>
    </source>
</evidence>
<dbReference type="Proteomes" id="UP000272503">
    <property type="component" value="Unassembled WGS sequence"/>
</dbReference>
<sequence length="337" mass="35551">MTIGVLNHEITAPVRLRLDSGAVNPAAIGFSRASLHHSGGGADAQSRRGEYWLLTSPTHVIQLATDQDRRGVQQRLWALDRATGTRVEIFSTRSRATTGTLPSEPESGPIRVHSLRLDISIDEVPGGTRVRVYGERVQIDVRVGRAPARDGQAGSLATHDDRLGTVIAHDDRSFDYTLSDLARPVSGRVAIDGVWGTLDPTTAWALHDFSRGCRRSGPALVRGGVVGITTAEGSGATHRLGLRFGAGLGILVDGSLAFDPAGVSIEALPEGRTRVYAAGADLTFTPFENAAPADTPATGPASASGHHRVGNFTGWVDSGHGRLSVQALTGWLTLIDA</sequence>
<dbReference type="InterPro" id="IPR021243">
    <property type="entry name" value="DUF2804"/>
</dbReference>
<organism evidence="1 2">
    <name type="scientific">Mycetocola tolaasinivorans</name>
    <dbReference type="NCBI Taxonomy" id="76635"/>
    <lineage>
        <taxon>Bacteria</taxon>
        <taxon>Bacillati</taxon>
        <taxon>Actinomycetota</taxon>
        <taxon>Actinomycetes</taxon>
        <taxon>Micrococcales</taxon>
        <taxon>Microbacteriaceae</taxon>
        <taxon>Mycetocola</taxon>
    </lineage>
</organism>
<dbReference type="RefSeq" id="WP_121649778.1">
    <property type="nucleotide sequence ID" value="NZ_RCUX01000017.1"/>
</dbReference>
<name>A0A3L6ZXM9_9MICO</name>
<proteinExistence type="predicted"/>
<protein>
    <submittedName>
        <fullName evidence="1">DUF2804 family protein</fullName>
    </submittedName>
</protein>
<accession>A0A3L6ZXM9</accession>
<reference evidence="1 2" key="1">
    <citation type="submission" date="2018-10" db="EMBL/GenBank/DDBJ databases">
        <authorList>
            <person name="Li J."/>
        </authorList>
    </citation>
    <scope>NUCLEOTIDE SEQUENCE [LARGE SCALE GENOMIC DNA]</scope>
    <source>
        <strain evidence="1 2">IF 016277</strain>
    </source>
</reference>
<gene>
    <name evidence="1" type="ORF">D9V32_15235</name>
</gene>
<dbReference type="EMBL" id="RCUX01000017">
    <property type="protein sequence ID" value="RLP72677.1"/>
    <property type="molecule type" value="Genomic_DNA"/>
</dbReference>
<comment type="caution">
    <text evidence="1">The sequence shown here is derived from an EMBL/GenBank/DDBJ whole genome shotgun (WGS) entry which is preliminary data.</text>
</comment>
<keyword evidence="2" id="KW-1185">Reference proteome</keyword>
<dbReference type="OrthoDB" id="9762066at2"/>